<proteinExistence type="predicted"/>
<dbReference type="PRINTS" id="PR00313">
    <property type="entry name" value="CABNDNGRPT"/>
</dbReference>
<feature type="domain" description="5'-Nucleotidase C-terminal" evidence="7">
    <location>
        <begin position="404"/>
        <end position="588"/>
    </location>
</feature>
<reference evidence="9 10" key="1">
    <citation type="submission" date="2017-03" db="EMBL/GenBank/DDBJ databases">
        <authorList>
            <person name="Afonso C.L."/>
            <person name="Miller P.J."/>
            <person name="Scott M.A."/>
            <person name="Spackman E."/>
            <person name="Goraichik I."/>
            <person name="Dimitrov K.M."/>
            <person name="Suarez D.L."/>
            <person name="Swayne D.E."/>
        </authorList>
    </citation>
    <scope>NUCLEOTIDE SEQUENCE [LARGE SCALE GENOMIC DNA]</scope>
    <source>
        <strain evidence="9 10">CECT 7450</strain>
    </source>
</reference>
<dbReference type="Pfam" id="PF22494">
    <property type="entry name" value="choice_anch_I"/>
    <property type="match status" value="1"/>
</dbReference>
<dbReference type="SUPFAM" id="SSF51120">
    <property type="entry name" value="beta-Roll"/>
    <property type="match status" value="2"/>
</dbReference>
<dbReference type="PANTHER" id="PTHR46928">
    <property type="entry name" value="MESENCHYME-SPECIFIC CELL SURFACE GLYCOPROTEIN"/>
    <property type="match status" value="1"/>
</dbReference>
<dbReference type="InterPro" id="IPR036907">
    <property type="entry name" value="5'-Nucleotdase_C_sf"/>
</dbReference>
<feature type="domain" description="Choice-of-anchor I" evidence="8">
    <location>
        <begin position="693"/>
        <end position="1153"/>
    </location>
</feature>
<dbReference type="PRINTS" id="PR01488">
    <property type="entry name" value="RTXTOXINA"/>
</dbReference>
<evidence type="ECO:0000259" key="8">
    <source>
        <dbReference type="Pfam" id="PF22494"/>
    </source>
</evidence>
<dbReference type="InterPro" id="IPR015943">
    <property type="entry name" value="WD40/YVTN_repeat-like_dom_sf"/>
</dbReference>
<dbReference type="Gene3D" id="3.60.21.10">
    <property type="match status" value="1"/>
</dbReference>
<evidence type="ECO:0000256" key="1">
    <source>
        <dbReference type="ARBA" id="ARBA00004370"/>
    </source>
</evidence>
<protein>
    <submittedName>
        <fullName evidence="9">Trifunctional nucleotide phosphoesterase protein YfkN</fullName>
    </submittedName>
</protein>
<evidence type="ECO:0000313" key="9">
    <source>
        <dbReference type="EMBL" id="SLN13382.1"/>
    </source>
</evidence>
<dbReference type="InterPro" id="IPR018511">
    <property type="entry name" value="Hemolysin-typ_Ca-bd_CS"/>
</dbReference>
<dbReference type="Gene3D" id="3.90.780.10">
    <property type="entry name" value="5'-Nucleotidase, C-terminal domain"/>
    <property type="match status" value="1"/>
</dbReference>
<keyword evidence="4" id="KW-0843">Virulence</keyword>
<dbReference type="GO" id="GO:0016020">
    <property type="term" value="C:membrane"/>
    <property type="evidence" value="ECO:0007669"/>
    <property type="project" value="UniProtKB-SubCell"/>
</dbReference>
<accession>A0A1X6Y7V2</accession>
<keyword evidence="2" id="KW-0800">Toxin</keyword>
<dbReference type="InterPro" id="IPR008334">
    <property type="entry name" value="5'-Nucleotdase_C"/>
</dbReference>
<gene>
    <name evidence="9" type="primary">yfkN_2</name>
    <name evidence="9" type="ORF">ROA7450_00181</name>
</gene>
<dbReference type="InterPro" id="IPR029052">
    <property type="entry name" value="Metallo-depent_PP-like"/>
</dbReference>
<dbReference type="PANTHER" id="PTHR46928:SF1">
    <property type="entry name" value="MESENCHYME-SPECIFIC CELL SURFACE GLYCOPROTEIN"/>
    <property type="match status" value="1"/>
</dbReference>
<dbReference type="Pfam" id="PF00353">
    <property type="entry name" value="HemolysinCabind"/>
    <property type="match status" value="2"/>
</dbReference>
<evidence type="ECO:0000256" key="2">
    <source>
        <dbReference type="ARBA" id="ARBA00022656"/>
    </source>
</evidence>
<dbReference type="SUPFAM" id="SSF55816">
    <property type="entry name" value="5'-nucleotidase (syn. UDP-sugar hydrolase), C-terminal domain"/>
    <property type="match status" value="1"/>
</dbReference>
<keyword evidence="10" id="KW-1185">Reference proteome</keyword>
<dbReference type="GO" id="GO:0016787">
    <property type="term" value="F:hydrolase activity"/>
    <property type="evidence" value="ECO:0007669"/>
    <property type="project" value="InterPro"/>
</dbReference>
<dbReference type="GO" id="GO:0005576">
    <property type="term" value="C:extracellular region"/>
    <property type="evidence" value="ECO:0007669"/>
    <property type="project" value="InterPro"/>
</dbReference>
<evidence type="ECO:0000256" key="4">
    <source>
        <dbReference type="ARBA" id="ARBA00023026"/>
    </source>
</evidence>
<dbReference type="SUPFAM" id="SSF56300">
    <property type="entry name" value="Metallo-dependent phosphatases"/>
    <property type="match status" value="1"/>
</dbReference>
<feature type="compositionally biased region" description="Basic and acidic residues" evidence="6">
    <location>
        <begin position="1223"/>
        <end position="1232"/>
    </location>
</feature>
<evidence type="ECO:0000256" key="5">
    <source>
        <dbReference type="ARBA" id="ARBA00023136"/>
    </source>
</evidence>
<dbReference type="NCBIfam" id="NF038117">
    <property type="entry name" value="choice_anch_I"/>
    <property type="match status" value="1"/>
</dbReference>
<dbReference type="Gene3D" id="2.150.10.10">
    <property type="entry name" value="Serralysin-like metalloprotease, C-terminal"/>
    <property type="match status" value="2"/>
</dbReference>
<evidence type="ECO:0000256" key="6">
    <source>
        <dbReference type="SAM" id="MobiDB-lite"/>
    </source>
</evidence>
<dbReference type="Gene3D" id="2.130.10.10">
    <property type="entry name" value="YVTN repeat-like/Quinoprotein amine dehydrogenase"/>
    <property type="match status" value="1"/>
</dbReference>
<dbReference type="GO" id="GO:0090729">
    <property type="term" value="F:toxin activity"/>
    <property type="evidence" value="ECO:0007669"/>
    <property type="project" value="UniProtKB-KW"/>
</dbReference>
<evidence type="ECO:0000259" key="7">
    <source>
        <dbReference type="Pfam" id="PF02872"/>
    </source>
</evidence>
<keyword evidence="5" id="KW-0472">Membrane</keyword>
<evidence type="ECO:0000313" key="10">
    <source>
        <dbReference type="Proteomes" id="UP000193061"/>
    </source>
</evidence>
<evidence type="ECO:0000256" key="3">
    <source>
        <dbReference type="ARBA" id="ARBA00022737"/>
    </source>
</evidence>
<sequence length="1367" mass="142370">MTQWGLVVAYTLELLHIADQEAGSAAVVDAPNLSAVLNALRGQDIGNDGEADNTLTLSSGDAIIPGLFFDASATAFGSAGIADIQIQNELGISAIALGNHEFDFGTQVLADLIDGSAAGDFSSLSGTDLDGLDFSGAHFTYLSANLDFSTDADLAPMEVAGGGAPVTNAVTSSVVMEQGGELIGVVGATTPTLATISSPDGVGISPSPFDGNPTPEQLDALAAEIQAEVDALLAANSTMNKVVLLAHMQQLDIELGLAERLENVDIILAGGSNTRLTDENDRLRDGDVSQGEYPQFVTNAGGTETVVVNTDGSYKYVGRLVIDFDDEGNIIPESYDSDVSGAYATDAQGVADLGAEGLVDPEIQAIADAIEDVIIATEGNVFGVSDVFLNGNRSGTGDSEDTDGVRTQETNLGNLTADANLAAAKEHDESILVSIKNGGGIRASIGETVVPAGGTEAIRTVNSEVVDGEGNVIKPEGGISQNDIQTTLAFNNNLTLLTLTKQELVNVIEHGLGGLPGVSGRFLQVSGLKIAFDETQPVGDRLVNAAIVDEDGGIIAQLVSNGEIVGDTAETFRIVTLGFLAGGGDGYPFPDGETANRVDLDDLDADGESDGSTTGVATFADDGTEQDALAEYLAANFGDAENAYNEEDSGAANDQRIVQIEKGGVNFSVNTAVKITNQTVLFSGEDGTPDAGDDEGRAEIVDVEAGRAYVTNDVDDVIDIFDTSSGDLVGTIDLSVINGYAGVQSVSVQNGVVAVAINRQFGGSEDNASGVVGLFDADGTLLNVVSVGNLPDSVKFSADGSKIVVANEGEPGENFDAPGTISIIDISNGAGNATVAAIDFSAFAGMEDELRAQGIRIFPGKTLGEDLEPEVGAFSEDGTTAYVSLQENNAIAVVDVATGEITNLFSAGVQDLSQIATDVNDKDGGYNPSTFDNLVSMRQPDTITAFTANGTNYIVTANEGDSRDEDFRVKDFLDGEAFYDIDGDGEEELVTIDASVDTTGLERLEISAIDGDTDGDGDIDVLHAFGGRSFSIFDEEGNLIFDSGSDFARITADLNSEGFVEGRSDNKGTEPEAVTVGEADGRTYVFIGLERDSGIMVYDVTAPENSVFVEYFAPGDVGVSPEGMAFVPAEESPSGQPQLVVSYEVDGSTIVYDLEFGLNTPILGTNESETLKGTKQDDVIEAFGGDDIVRGRQGDDELNGGSGNDNLRGNQGEDTLNGGDGDDNLRGNRDDDVLNGEDGNDQLRGNQGNDQLFGDAGNDTLRGGQGDDELTDGAGRDFLVGNQGQDTFIFVADGEFDQIGGFENGKDLIDVTQWGATSFDDLTIDYINKHAATVTFEDETLSVRGRNLNEKTFNEADFIFDDALLLA</sequence>
<dbReference type="GO" id="GO:0005509">
    <property type="term" value="F:calcium ion binding"/>
    <property type="evidence" value="ECO:0007669"/>
    <property type="project" value="InterPro"/>
</dbReference>
<dbReference type="InterPro" id="IPR003995">
    <property type="entry name" value="RTX_toxin_determinant-A"/>
</dbReference>
<keyword evidence="3" id="KW-0677">Repeat</keyword>
<dbReference type="InterPro" id="IPR055188">
    <property type="entry name" value="Choice_anch_I"/>
</dbReference>
<dbReference type="PROSITE" id="PS00330">
    <property type="entry name" value="HEMOLYSIN_CALCIUM"/>
    <property type="match status" value="1"/>
</dbReference>
<feature type="region of interest" description="Disordered" evidence="6">
    <location>
        <begin position="1185"/>
        <end position="1268"/>
    </location>
</feature>
<feature type="compositionally biased region" description="Polar residues" evidence="6">
    <location>
        <begin position="1204"/>
        <end position="1214"/>
    </location>
</feature>
<dbReference type="Proteomes" id="UP000193061">
    <property type="component" value="Unassembled WGS sequence"/>
</dbReference>
<dbReference type="InterPro" id="IPR052956">
    <property type="entry name" value="Mesenchyme-surface_protein"/>
</dbReference>
<dbReference type="InterPro" id="IPR001343">
    <property type="entry name" value="Hemolysn_Ca-bd"/>
</dbReference>
<dbReference type="SUPFAM" id="SSF51004">
    <property type="entry name" value="C-terminal (heme d1) domain of cytochrome cd1-nitrite reductase"/>
    <property type="match status" value="1"/>
</dbReference>
<name>A0A1X6Y7V2_9RHOB</name>
<dbReference type="EMBL" id="FWFX01000001">
    <property type="protein sequence ID" value="SLN13382.1"/>
    <property type="molecule type" value="Genomic_DNA"/>
</dbReference>
<dbReference type="GO" id="GO:0009166">
    <property type="term" value="P:nucleotide catabolic process"/>
    <property type="evidence" value="ECO:0007669"/>
    <property type="project" value="InterPro"/>
</dbReference>
<dbReference type="InterPro" id="IPR011048">
    <property type="entry name" value="Haem_d1_sf"/>
</dbReference>
<dbReference type="Pfam" id="PF02872">
    <property type="entry name" value="5_nucleotid_C"/>
    <property type="match status" value="1"/>
</dbReference>
<dbReference type="InterPro" id="IPR011049">
    <property type="entry name" value="Serralysin-like_metalloprot_C"/>
</dbReference>
<organism evidence="9 10">
    <name type="scientific">Roseovarius albus</name>
    <dbReference type="NCBI Taxonomy" id="1247867"/>
    <lineage>
        <taxon>Bacteria</taxon>
        <taxon>Pseudomonadati</taxon>
        <taxon>Pseudomonadota</taxon>
        <taxon>Alphaproteobacteria</taxon>
        <taxon>Rhodobacterales</taxon>
        <taxon>Roseobacteraceae</taxon>
        <taxon>Roseovarius</taxon>
    </lineage>
</organism>
<comment type="subcellular location">
    <subcellularLocation>
        <location evidence="1">Membrane</location>
    </subcellularLocation>
</comment>